<organism evidence="1 2">
    <name type="scientific">Caerostris darwini</name>
    <dbReference type="NCBI Taxonomy" id="1538125"/>
    <lineage>
        <taxon>Eukaryota</taxon>
        <taxon>Metazoa</taxon>
        <taxon>Ecdysozoa</taxon>
        <taxon>Arthropoda</taxon>
        <taxon>Chelicerata</taxon>
        <taxon>Arachnida</taxon>
        <taxon>Araneae</taxon>
        <taxon>Araneomorphae</taxon>
        <taxon>Entelegynae</taxon>
        <taxon>Araneoidea</taxon>
        <taxon>Araneidae</taxon>
        <taxon>Caerostris</taxon>
    </lineage>
</organism>
<comment type="caution">
    <text evidence="1">The sequence shown here is derived from an EMBL/GenBank/DDBJ whole genome shotgun (WGS) entry which is preliminary data.</text>
</comment>
<sequence length="96" mass="11157">MYTYIYPYTSPPIQLTTSPFHLHQGREACYSWMALRVPVFVYTDGELDLGSDINGAFIHSIVDAPSGCCRRRKWKREVVFQAQGKRWVRVTSSEPW</sequence>
<evidence type="ECO:0000313" key="1">
    <source>
        <dbReference type="EMBL" id="GIY70091.1"/>
    </source>
</evidence>
<accession>A0AAV4VIW9</accession>
<gene>
    <name evidence="1" type="ORF">CDAR_540871</name>
</gene>
<dbReference type="EMBL" id="BPLQ01013133">
    <property type="protein sequence ID" value="GIY70091.1"/>
    <property type="molecule type" value="Genomic_DNA"/>
</dbReference>
<protein>
    <submittedName>
        <fullName evidence="1">Uncharacterized protein</fullName>
    </submittedName>
</protein>
<name>A0AAV4VIW9_9ARAC</name>
<keyword evidence="2" id="KW-1185">Reference proteome</keyword>
<dbReference type="AlphaFoldDB" id="A0AAV4VIW9"/>
<reference evidence="1 2" key="1">
    <citation type="submission" date="2021-06" db="EMBL/GenBank/DDBJ databases">
        <title>Caerostris darwini draft genome.</title>
        <authorList>
            <person name="Kono N."/>
            <person name="Arakawa K."/>
        </authorList>
    </citation>
    <scope>NUCLEOTIDE SEQUENCE [LARGE SCALE GENOMIC DNA]</scope>
</reference>
<proteinExistence type="predicted"/>
<evidence type="ECO:0000313" key="2">
    <source>
        <dbReference type="Proteomes" id="UP001054837"/>
    </source>
</evidence>
<dbReference type="Proteomes" id="UP001054837">
    <property type="component" value="Unassembled WGS sequence"/>
</dbReference>